<dbReference type="OrthoDB" id="691673at2759"/>
<dbReference type="AlphaFoldDB" id="A0A8I6RLG4"/>
<evidence type="ECO:0000313" key="4">
    <source>
        <dbReference type="Proteomes" id="UP000494040"/>
    </source>
</evidence>
<organism evidence="3 4">
    <name type="scientific">Cimex lectularius</name>
    <name type="common">Bed bug</name>
    <name type="synonym">Acanthia lectularia</name>
    <dbReference type="NCBI Taxonomy" id="79782"/>
    <lineage>
        <taxon>Eukaryota</taxon>
        <taxon>Metazoa</taxon>
        <taxon>Ecdysozoa</taxon>
        <taxon>Arthropoda</taxon>
        <taxon>Hexapoda</taxon>
        <taxon>Insecta</taxon>
        <taxon>Pterygota</taxon>
        <taxon>Neoptera</taxon>
        <taxon>Paraneoptera</taxon>
        <taxon>Hemiptera</taxon>
        <taxon>Heteroptera</taxon>
        <taxon>Panheteroptera</taxon>
        <taxon>Cimicomorpha</taxon>
        <taxon>Cimicidae</taxon>
        <taxon>Cimex</taxon>
    </lineage>
</organism>
<evidence type="ECO:0000256" key="2">
    <source>
        <dbReference type="PROSITE-ProRule" id="PRU00221"/>
    </source>
</evidence>
<dbReference type="InterPro" id="IPR015943">
    <property type="entry name" value="WD40/YVTN_repeat-like_dom_sf"/>
</dbReference>
<dbReference type="PANTHER" id="PTHR44324">
    <property type="entry name" value="WD40 REPEAT DOMAIN 95"/>
    <property type="match status" value="1"/>
</dbReference>
<evidence type="ECO:0000313" key="3">
    <source>
        <dbReference type="EnsemblMetazoa" id="XP_014246102.2"/>
    </source>
</evidence>
<keyword evidence="1" id="KW-0677">Repeat</keyword>
<protein>
    <recommendedName>
        <fullName evidence="5">WD repeat-containing protein on Y chromosome</fullName>
    </recommendedName>
</protein>
<feature type="repeat" description="WD" evidence="2">
    <location>
        <begin position="424"/>
        <end position="465"/>
    </location>
</feature>
<dbReference type="InterPro" id="IPR051242">
    <property type="entry name" value="WD-EF-hand_domain"/>
</dbReference>
<dbReference type="PROSITE" id="PS50082">
    <property type="entry name" value="WD_REPEATS_2"/>
    <property type="match status" value="1"/>
</dbReference>
<name>A0A8I6RLG4_CIMLE</name>
<evidence type="ECO:0000256" key="1">
    <source>
        <dbReference type="ARBA" id="ARBA00022737"/>
    </source>
</evidence>
<dbReference type="GeneID" id="106664684"/>
<evidence type="ECO:0008006" key="5">
    <source>
        <dbReference type="Google" id="ProtNLM"/>
    </source>
</evidence>
<dbReference type="SUPFAM" id="SSF50978">
    <property type="entry name" value="WD40 repeat-like"/>
    <property type="match status" value="1"/>
</dbReference>
<keyword evidence="4" id="KW-1185">Reference proteome</keyword>
<dbReference type="InterPro" id="IPR001680">
    <property type="entry name" value="WD40_rpt"/>
</dbReference>
<keyword evidence="2" id="KW-0853">WD repeat</keyword>
<proteinExistence type="predicted"/>
<reference evidence="3" key="1">
    <citation type="submission" date="2022-01" db="UniProtKB">
        <authorList>
            <consortium name="EnsemblMetazoa"/>
        </authorList>
    </citation>
    <scope>IDENTIFICATION</scope>
</reference>
<dbReference type="EnsemblMetazoa" id="XM_014390616.2">
    <property type="protein sequence ID" value="XP_014246102.2"/>
    <property type="gene ID" value="LOC106664684"/>
</dbReference>
<dbReference type="Gene3D" id="2.130.10.10">
    <property type="entry name" value="YVTN repeat-like/Quinoprotein amine dehydrogenase"/>
    <property type="match status" value="2"/>
</dbReference>
<dbReference type="KEGG" id="clec:106664684"/>
<dbReference type="SMART" id="SM00320">
    <property type="entry name" value="WD40"/>
    <property type="match status" value="3"/>
</dbReference>
<accession>A0A8I6RLG4</accession>
<dbReference type="PANTHER" id="PTHR44324:SF3">
    <property type="entry name" value="WD REPEAT-CONTAINING PROTEIN 49-LIKE"/>
    <property type="match status" value="1"/>
</dbReference>
<sequence>MENDEKKDDSLWENVLRDALLKPNEEEKNYVKRYTECTTVPEETFTLVDKIDASDLEELKHYFFPEGKNFSRILSEMELYDVGMTRQPSRGIPLTKESFVAAVKSVIGTPSYETAAANLFDMLQKKKIIKHDVIWWEQLLDAIIEGGQDKKEPEPGEAYTFKEKNNILMSHCKSKIVKILLPETPHSACYIIISSLGKVGIYDDGFVLQESYQVPMGNYTSKRSSWITSACYASDTSSMFISSSNRRLFIYNISQLIHKLQFSIEGIPNSPTCLHYSILSSEKKSILFIGDDRGDIISISFQQPQKAFFKQKHLKHELTYNWMDITNQDDYAKIRICKGVHQEEVLEVFYIEENDSLISCSSDPSASVVIKERQGKRTLSILKLEKGVKHFHLSRKICLLATTNTDHFIMLWNPVQMLQPIKILKGHKEPVIDVCILKHVQSILSLSAKGVLKVWSLESFVCLQTIHLKYPCSDQMVDTSSNKIYPGLRQFPQSVSKAYSLFQTLHTQANLDWDGPDCMSETFRDVWMRTEFVVTYFNYVKIVTVETKISMEFTPLPLPRRNLEPALPTPYYPLTHTFRENTKMLKQRMFKNLAGLAPFYDLENVVTTFKYKCIQDTKELKKLVREGVPHFGVVLSSTKEIDYPLFKKTE</sequence>
<dbReference type="OMA" id="KEFPCQY"/>
<dbReference type="Proteomes" id="UP000494040">
    <property type="component" value="Unassembled WGS sequence"/>
</dbReference>
<dbReference type="InterPro" id="IPR036322">
    <property type="entry name" value="WD40_repeat_dom_sf"/>
</dbReference>
<dbReference type="RefSeq" id="XP_014246102.2">
    <property type="nucleotide sequence ID" value="XM_014390616.2"/>
</dbReference>